<dbReference type="Proteomes" id="UP001321305">
    <property type="component" value="Chromosome"/>
</dbReference>
<dbReference type="Gene3D" id="2.20.200.10">
    <property type="entry name" value="Outer membrane efflux proteins (OEP)"/>
    <property type="match status" value="1"/>
</dbReference>
<dbReference type="InterPro" id="IPR010131">
    <property type="entry name" value="MdtP/NodT-like"/>
</dbReference>
<evidence type="ECO:0000313" key="2">
    <source>
        <dbReference type="EMBL" id="WWC82737.1"/>
    </source>
</evidence>
<dbReference type="SUPFAM" id="SSF56954">
    <property type="entry name" value="Outer membrane efflux proteins (OEP)"/>
    <property type="match status" value="1"/>
</dbReference>
<dbReference type="RefSeq" id="WP_409966420.1">
    <property type="nucleotide sequence ID" value="NZ_CP144143.1"/>
</dbReference>
<proteinExistence type="inferred from homology"/>
<evidence type="ECO:0000256" key="1">
    <source>
        <dbReference type="ARBA" id="ARBA00007613"/>
    </source>
</evidence>
<dbReference type="Pfam" id="PF02321">
    <property type="entry name" value="OEP"/>
    <property type="match status" value="2"/>
</dbReference>
<evidence type="ECO:0000313" key="3">
    <source>
        <dbReference type="Proteomes" id="UP001321305"/>
    </source>
</evidence>
<dbReference type="Gene3D" id="1.20.1600.10">
    <property type="entry name" value="Outer membrane efflux proteins (OEP)"/>
    <property type="match status" value="1"/>
</dbReference>
<gene>
    <name evidence="2" type="primary">oprM_3</name>
    <name evidence="2" type="ORF">PIECOFPK_00446</name>
</gene>
<dbReference type="EMBL" id="CP144143">
    <property type="protein sequence ID" value="WWC82737.1"/>
    <property type="molecule type" value="Genomic_DNA"/>
</dbReference>
<name>A0ABZ2EGV1_9BACT</name>
<organism evidence="2 3">
    <name type="scientific">Mycovorax composti</name>
    <dbReference type="NCBI Taxonomy" id="2962693"/>
    <lineage>
        <taxon>Bacteria</taxon>
        <taxon>Pseudomonadati</taxon>
        <taxon>Bacteroidota</taxon>
        <taxon>Chitinophagia</taxon>
        <taxon>Chitinophagales</taxon>
        <taxon>Chitinophagaceae</taxon>
        <taxon>Mycovorax</taxon>
    </lineage>
</organism>
<dbReference type="PANTHER" id="PTHR30203:SF30">
    <property type="entry name" value="OUTER MEMBRANE PROTEIN-RELATED"/>
    <property type="match status" value="1"/>
</dbReference>
<accession>A0ABZ2EGV1</accession>
<dbReference type="PANTHER" id="PTHR30203">
    <property type="entry name" value="OUTER MEMBRANE CATION EFFLUX PROTEIN"/>
    <property type="match status" value="1"/>
</dbReference>
<keyword evidence="3" id="KW-1185">Reference proteome</keyword>
<dbReference type="PROSITE" id="PS51257">
    <property type="entry name" value="PROKAR_LIPOPROTEIN"/>
    <property type="match status" value="1"/>
</dbReference>
<reference evidence="3" key="1">
    <citation type="submission" date="2024-01" db="EMBL/GenBank/DDBJ databases">
        <title>Mycovorax composti gen. nov. sp. nov., a member of the family Chitinophagaceae isolated from button mushroom compost.</title>
        <authorList>
            <person name="Thai M."/>
            <person name="Bell T.L."/>
            <person name="Kertesz M.A."/>
        </authorList>
    </citation>
    <scope>NUCLEOTIDE SEQUENCE [LARGE SCALE GENOMIC DNA]</scope>
    <source>
        <strain evidence="3">C216</strain>
    </source>
</reference>
<comment type="similarity">
    <text evidence="1">Belongs to the outer membrane factor (OMF) (TC 1.B.17) family.</text>
</comment>
<protein>
    <submittedName>
        <fullName evidence="2">Outer membrane protein OprM</fullName>
    </submittedName>
</protein>
<sequence>MKRNVYTYIGSAYCILWMVTMGCKTPQVAQIPQLKEIPSHETQTTTQDIPDLTLKQFFKDDYLIQLLKKAQKNNPDIHILQQNVWIASTVLQQSRKAFFPILSIDALTSGTKYGKYTMEGVGNFDTNLSDNIEEDQKIKTNPTPNHWLGLKTSWEIDLWGRLKQLKESAQMQYFSTKEGLRLMQNEILGQVADLYFDLIALDNKEKILQRNVTLQNEILNIIKIQREVGKVTELPVKQFQASVVNSEAHLEEVRAEKIRTERALLSLIGEYEGDILFDTTFKNISHEWLTHLRHLEDLIHKRPDVQQAYYQLQASHADAKAARSAMFPRLELGGYWGLNSFSAATFINPASMAWQLLGNITMPVFQQKQLASQFAIRNYEQQIAFYKYQQAVTRSYNELQSIIGQARQYEKILALKQQESLYLDSAIHISNDLYTTGFANYLELLTSQKNKLDADLLLVDYQLQQAKLYVLLFKALGGLMLRDEEDKLS</sequence>
<dbReference type="InterPro" id="IPR003423">
    <property type="entry name" value="OMP_efflux"/>
</dbReference>